<accession>A0A1I2FE23</accession>
<dbReference type="EMBL" id="FONR01000003">
    <property type="protein sequence ID" value="SFF02751.1"/>
    <property type="molecule type" value="Genomic_DNA"/>
</dbReference>
<gene>
    <name evidence="1" type="ORF">SAMN02787118_103386</name>
</gene>
<dbReference type="AlphaFoldDB" id="A0A1I2FE23"/>
<protein>
    <submittedName>
        <fullName evidence="1">Uncharacterized protein</fullName>
    </submittedName>
</protein>
<dbReference type="Proteomes" id="UP000181942">
    <property type="component" value="Unassembled WGS sequence"/>
</dbReference>
<name>A0A1I2FE23_9ACTN</name>
<proteinExistence type="predicted"/>
<evidence type="ECO:0000313" key="1">
    <source>
        <dbReference type="EMBL" id="SFF02751.1"/>
    </source>
</evidence>
<reference evidence="1 2" key="1">
    <citation type="submission" date="2016-10" db="EMBL/GenBank/DDBJ databases">
        <authorList>
            <person name="de Groot N.N."/>
        </authorList>
    </citation>
    <scope>NUCLEOTIDE SEQUENCE [LARGE SCALE GENOMIC DNA]</scope>
    <source>
        <strain evidence="1 2">OK461</strain>
    </source>
</reference>
<sequence length="200" mass="22650">MISRIAWDRAENAEIPLAGRGSAMTQAPKNIEVRLKLPMLEIAGSWEPNDTERRAAWELYVELITRVSVVPLREDEGLLREALTSLYSLFGTTREILRRHGPQIAEPKRSGQYNFGYLAVAMLNYGVRPLLATWHPALEDWESRRPTDCSRRDHERAWPQADELRAALNETRRNLAVYADLLATACGVPNLLGAYPSPRS</sequence>
<organism evidence="1 2">
    <name type="scientific">Streptomyces mirabilis</name>
    <dbReference type="NCBI Taxonomy" id="68239"/>
    <lineage>
        <taxon>Bacteria</taxon>
        <taxon>Bacillati</taxon>
        <taxon>Actinomycetota</taxon>
        <taxon>Actinomycetes</taxon>
        <taxon>Kitasatosporales</taxon>
        <taxon>Streptomycetaceae</taxon>
        <taxon>Streptomyces</taxon>
    </lineage>
</organism>
<evidence type="ECO:0000313" key="2">
    <source>
        <dbReference type="Proteomes" id="UP000181942"/>
    </source>
</evidence>